<protein>
    <submittedName>
        <fullName evidence="5">HpcH/HpaI aldolase/citrate lyase family protein</fullName>
    </submittedName>
</protein>
<comment type="caution">
    <text evidence="5">The sequence shown here is derived from an EMBL/GenBank/DDBJ whole genome shotgun (WGS) entry which is preliminary data.</text>
</comment>
<dbReference type="Proteomes" id="UP001596201">
    <property type="component" value="Unassembled WGS sequence"/>
</dbReference>
<dbReference type="PANTHER" id="PTHR30502:SF0">
    <property type="entry name" value="PHOSPHOENOLPYRUVATE CARBOXYLASE FAMILY PROTEIN"/>
    <property type="match status" value="1"/>
</dbReference>
<keyword evidence="3 5" id="KW-0456">Lyase</keyword>
<organism evidence="5 6">
    <name type="scientific">Salinirubrum litoreum</name>
    <dbReference type="NCBI Taxonomy" id="1126234"/>
    <lineage>
        <taxon>Archaea</taxon>
        <taxon>Methanobacteriati</taxon>
        <taxon>Methanobacteriota</taxon>
        <taxon>Stenosarchaea group</taxon>
        <taxon>Halobacteria</taxon>
        <taxon>Halobacteriales</taxon>
        <taxon>Haloferacaceae</taxon>
        <taxon>Salinirubrum</taxon>
    </lineage>
</organism>
<dbReference type="InterPro" id="IPR015813">
    <property type="entry name" value="Pyrv/PenolPyrv_kinase-like_dom"/>
</dbReference>
<feature type="domain" description="HpcH/HpaI aldolase/citrate lyase" evidence="4">
    <location>
        <begin position="25"/>
        <end position="248"/>
    </location>
</feature>
<dbReference type="EMBL" id="JBHSKX010000001">
    <property type="protein sequence ID" value="MFC5366282.1"/>
    <property type="molecule type" value="Genomic_DNA"/>
</dbReference>
<dbReference type="InterPro" id="IPR040442">
    <property type="entry name" value="Pyrv_kinase-like_dom_sf"/>
</dbReference>
<keyword evidence="6" id="KW-1185">Reference proteome</keyword>
<dbReference type="GO" id="GO:0046872">
    <property type="term" value="F:metal ion binding"/>
    <property type="evidence" value="ECO:0007669"/>
    <property type="project" value="UniProtKB-KW"/>
</dbReference>
<evidence type="ECO:0000259" key="4">
    <source>
        <dbReference type="Pfam" id="PF03328"/>
    </source>
</evidence>
<dbReference type="PANTHER" id="PTHR30502">
    <property type="entry name" value="2-KETO-3-DEOXY-L-RHAMNONATE ALDOLASE"/>
    <property type="match status" value="1"/>
</dbReference>
<evidence type="ECO:0000256" key="2">
    <source>
        <dbReference type="ARBA" id="ARBA00022723"/>
    </source>
</evidence>
<dbReference type="Gene3D" id="3.20.20.60">
    <property type="entry name" value="Phosphoenolpyruvate-binding domains"/>
    <property type="match status" value="1"/>
</dbReference>
<name>A0ABD5R9F0_9EURY</name>
<gene>
    <name evidence="5" type="ORF">ACFPJ5_04980</name>
</gene>
<reference evidence="5 6" key="1">
    <citation type="journal article" date="2019" name="Int. J. Syst. Evol. Microbiol.">
        <title>The Global Catalogue of Microorganisms (GCM) 10K type strain sequencing project: providing services to taxonomists for standard genome sequencing and annotation.</title>
        <authorList>
            <consortium name="The Broad Institute Genomics Platform"/>
            <consortium name="The Broad Institute Genome Sequencing Center for Infectious Disease"/>
            <person name="Wu L."/>
            <person name="Ma J."/>
        </authorList>
    </citation>
    <scope>NUCLEOTIDE SEQUENCE [LARGE SCALE GENOMIC DNA]</scope>
    <source>
        <strain evidence="5 6">CGMCC 1.12237</strain>
    </source>
</reference>
<proteinExistence type="inferred from homology"/>
<dbReference type="RefSeq" id="WP_227228366.1">
    <property type="nucleotide sequence ID" value="NZ_JAJCVJ010000001.1"/>
</dbReference>
<dbReference type="AlphaFoldDB" id="A0ABD5R9F0"/>
<sequence length="262" mass="27873">MRTENALRRKLEAGETVLGASCATFSPTVIETMGHLGLDYVWLDLEHSGPSPSDSTALEELTRAGEAADVDLLVRLPAPDPPLIRKVLDAGVRTILLPRIETAEQLRRGVRAAYFSYDGDVGDRGVGVGRSAEWVGYGDEFVAGEDSEVLVGTMIENQRAVENIEEILSVPQLGFTFVGPADLSMSLSAGDPTADTDEAVRAAIDRAVAACLEADVPVGRIRNGVEEARTAIDAGYQIVRIGGDVSSIHATVGGRLSELQEE</sequence>
<dbReference type="SUPFAM" id="SSF51621">
    <property type="entry name" value="Phosphoenolpyruvate/pyruvate domain"/>
    <property type="match status" value="1"/>
</dbReference>
<dbReference type="GO" id="GO:0016829">
    <property type="term" value="F:lyase activity"/>
    <property type="evidence" value="ECO:0007669"/>
    <property type="project" value="UniProtKB-KW"/>
</dbReference>
<dbReference type="Pfam" id="PF03328">
    <property type="entry name" value="HpcH_HpaI"/>
    <property type="match status" value="1"/>
</dbReference>
<evidence type="ECO:0000313" key="6">
    <source>
        <dbReference type="Proteomes" id="UP001596201"/>
    </source>
</evidence>
<dbReference type="InterPro" id="IPR050251">
    <property type="entry name" value="HpcH-HpaI_aldolase"/>
</dbReference>
<evidence type="ECO:0000256" key="1">
    <source>
        <dbReference type="ARBA" id="ARBA00005568"/>
    </source>
</evidence>
<comment type="similarity">
    <text evidence="1">Belongs to the HpcH/HpaI aldolase family.</text>
</comment>
<accession>A0ABD5R9F0</accession>
<dbReference type="InterPro" id="IPR005000">
    <property type="entry name" value="Aldolase/citrate-lyase_domain"/>
</dbReference>
<keyword evidence="2" id="KW-0479">Metal-binding</keyword>
<evidence type="ECO:0000313" key="5">
    <source>
        <dbReference type="EMBL" id="MFC5366282.1"/>
    </source>
</evidence>
<evidence type="ECO:0000256" key="3">
    <source>
        <dbReference type="ARBA" id="ARBA00023239"/>
    </source>
</evidence>